<evidence type="ECO:0000256" key="3">
    <source>
        <dbReference type="ARBA" id="ARBA00022840"/>
    </source>
</evidence>
<dbReference type="GO" id="GO:0005524">
    <property type="term" value="F:ATP binding"/>
    <property type="evidence" value="ECO:0007669"/>
    <property type="project" value="UniProtKB-KW"/>
</dbReference>
<dbReference type="AlphaFoldDB" id="A0A6I3M711"/>
<dbReference type="PROSITE" id="PS50893">
    <property type="entry name" value="ABC_TRANSPORTER_2"/>
    <property type="match status" value="1"/>
</dbReference>
<dbReference type="Gene3D" id="3.40.50.300">
    <property type="entry name" value="P-loop containing nucleotide triphosphate hydrolases"/>
    <property type="match status" value="1"/>
</dbReference>
<keyword evidence="1" id="KW-0813">Transport</keyword>
<protein>
    <submittedName>
        <fullName evidence="5">ATP-binding cassette domain-containing protein</fullName>
    </submittedName>
</protein>
<name>A0A6I3M711_9MICO</name>
<dbReference type="SUPFAM" id="SSF52540">
    <property type="entry name" value="P-loop containing nucleoside triphosphate hydrolases"/>
    <property type="match status" value="1"/>
</dbReference>
<dbReference type="PANTHER" id="PTHR45772">
    <property type="entry name" value="CONSERVED COMPONENT OF ABC TRANSPORTER FOR NATURAL AMINO ACIDS-RELATED"/>
    <property type="match status" value="1"/>
</dbReference>
<evidence type="ECO:0000256" key="1">
    <source>
        <dbReference type="ARBA" id="ARBA00022448"/>
    </source>
</evidence>
<dbReference type="InterPro" id="IPR027417">
    <property type="entry name" value="P-loop_NTPase"/>
</dbReference>
<feature type="domain" description="ABC transporter" evidence="4">
    <location>
        <begin position="3"/>
        <end position="250"/>
    </location>
</feature>
<evidence type="ECO:0000313" key="5">
    <source>
        <dbReference type="EMBL" id="MTH69279.1"/>
    </source>
</evidence>
<dbReference type="InterPro" id="IPR051120">
    <property type="entry name" value="ABC_AA/LPS_Transport"/>
</dbReference>
<dbReference type="Proteomes" id="UP000433071">
    <property type="component" value="Unassembled WGS sequence"/>
</dbReference>
<dbReference type="SMART" id="SM00382">
    <property type="entry name" value="AAA"/>
    <property type="match status" value="1"/>
</dbReference>
<evidence type="ECO:0000313" key="6">
    <source>
        <dbReference type="Proteomes" id="UP000433071"/>
    </source>
</evidence>
<evidence type="ECO:0000256" key="2">
    <source>
        <dbReference type="ARBA" id="ARBA00022741"/>
    </source>
</evidence>
<gene>
    <name evidence="5" type="ORF">GJ743_12965</name>
</gene>
<dbReference type="CDD" id="cd03219">
    <property type="entry name" value="ABC_Mj1267_LivG_branched"/>
    <property type="match status" value="1"/>
</dbReference>
<dbReference type="InterPro" id="IPR003593">
    <property type="entry name" value="AAA+_ATPase"/>
</dbReference>
<dbReference type="InterPro" id="IPR003439">
    <property type="entry name" value="ABC_transporter-like_ATP-bd"/>
</dbReference>
<evidence type="ECO:0000259" key="4">
    <source>
        <dbReference type="PROSITE" id="PS50893"/>
    </source>
</evidence>
<dbReference type="PANTHER" id="PTHR45772:SF2">
    <property type="entry name" value="ABC TRANSPORTER ATP-BINDING PROTEIN"/>
    <property type="match status" value="1"/>
</dbReference>
<dbReference type="Pfam" id="PF12399">
    <property type="entry name" value="BCA_ABC_TP_C"/>
    <property type="match status" value="1"/>
</dbReference>
<organism evidence="5 6">
    <name type="scientific">Agromyces bracchium</name>
    <dbReference type="NCBI Taxonomy" id="88376"/>
    <lineage>
        <taxon>Bacteria</taxon>
        <taxon>Bacillati</taxon>
        <taxon>Actinomycetota</taxon>
        <taxon>Actinomycetes</taxon>
        <taxon>Micrococcales</taxon>
        <taxon>Microbacteriaceae</taxon>
        <taxon>Agromyces</taxon>
    </lineage>
</organism>
<dbReference type="GO" id="GO:0016887">
    <property type="term" value="F:ATP hydrolysis activity"/>
    <property type="evidence" value="ECO:0007669"/>
    <property type="project" value="InterPro"/>
</dbReference>
<sequence>MSLVVDGVTKTFGGNTALQDVSFTVETGKLTALIGPNGAGKTTMFNCIAGLHRPTSGTVTLDGRDITGLGPSRVLDAGIARTFQLVRSFRELTVLETIMTAGHWRSGQGFWNSILALPGARSSEETLASEAHATLEALGLHHLAGRRVHELPYGQQRLVEIAKALMTGARTLLLDEPAAGLHPEEVHSLRQLLAALRDRGTTILLVEHNMPFVLSIADHVVVLEFGRKITDGTPVEIANDQRVIDSYLGKEEDIA</sequence>
<comment type="caution">
    <text evidence="5">The sequence shown here is derived from an EMBL/GenBank/DDBJ whole genome shotgun (WGS) entry which is preliminary data.</text>
</comment>
<keyword evidence="6" id="KW-1185">Reference proteome</keyword>
<dbReference type="EMBL" id="WMLB01000025">
    <property type="protein sequence ID" value="MTH69279.1"/>
    <property type="molecule type" value="Genomic_DNA"/>
</dbReference>
<dbReference type="RefSeq" id="WP_155052281.1">
    <property type="nucleotide sequence ID" value="NZ_BAAAIB010000014.1"/>
</dbReference>
<accession>A0A6I3M711</accession>
<keyword evidence="3 5" id="KW-0067">ATP-binding</keyword>
<reference evidence="5 6" key="1">
    <citation type="submission" date="2019-11" db="EMBL/GenBank/DDBJ databases">
        <title>Agromyces kandeliae sp. nov., isolated from mangrove soil.</title>
        <authorList>
            <person name="Wang R."/>
        </authorList>
    </citation>
    <scope>NUCLEOTIDE SEQUENCE [LARGE SCALE GENOMIC DNA]</scope>
    <source>
        <strain evidence="5 6">JCM 11433</strain>
    </source>
</reference>
<dbReference type="Pfam" id="PF00005">
    <property type="entry name" value="ABC_tran"/>
    <property type="match status" value="1"/>
</dbReference>
<dbReference type="InterPro" id="IPR032823">
    <property type="entry name" value="BCA_ABC_TP_C"/>
</dbReference>
<dbReference type="FunFam" id="3.40.50.300:FF:000421">
    <property type="entry name" value="Branched-chain amino acid ABC transporter ATP-binding protein"/>
    <property type="match status" value="1"/>
</dbReference>
<keyword evidence="2" id="KW-0547">Nucleotide-binding</keyword>
<dbReference type="OrthoDB" id="9805514at2"/>
<dbReference type="GO" id="GO:0005886">
    <property type="term" value="C:plasma membrane"/>
    <property type="evidence" value="ECO:0007669"/>
    <property type="project" value="TreeGrafter"/>
</dbReference>
<proteinExistence type="predicted"/>